<dbReference type="CDD" id="cd00121">
    <property type="entry name" value="MATH"/>
    <property type="match status" value="1"/>
</dbReference>
<sequence>MSTSAILSAIRAAGRQRLSASTVSVRWATGCHVLRIDGYTQVRSRVPNGTAITSCTFRVGGHDWRIACYPNGETEEHDGYISLFLQQVSHAETGDATATFKFSVLDQAGEPSFSGTSLGERCFSGNDVWGLRNFLRNEHLNEGEHLMDDCLIILCDVAVDLGLRTDNHTDAAAPEPAGMAPEPPFDFNGQQILEAIWYMQTPDVKIEVGGETFPAHRWVLEARSPVFRDDLALASDVDNTADLRVDDMDADVFRTLLQFIYTDTLPDMSQLEASAMADRLLAAADRYKIEKLKLICQDMQQEHRRELRGGGHISTSGAASSTPRAVGLMQAVPRFFRQTDGTRPGAHGGANTSTSTSSTAPGV</sequence>
<name>A0AAD8S699_LOLMU</name>
<dbReference type="Gene3D" id="3.30.710.10">
    <property type="entry name" value="Potassium Channel Kv1.1, Chain A"/>
    <property type="match status" value="1"/>
</dbReference>
<dbReference type="EMBL" id="JAUUTY010000004">
    <property type="protein sequence ID" value="KAK1645938.1"/>
    <property type="molecule type" value="Genomic_DNA"/>
</dbReference>
<evidence type="ECO:0000313" key="5">
    <source>
        <dbReference type="EMBL" id="KAK1645938.1"/>
    </source>
</evidence>
<feature type="compositionally biased region" description="Polar residues" evidence="2">
    <location>
        <begin position="313"/>
        <end position="323"/>
    </location>
</feature>
<dbReference type="InterPro" id="IPR011333">
    <property type="entry name" value="SKP1/BTB/POZ_sf"/>
</dbReference>
<keyword evidence="6" id="KW-1185">Reference proteome</keyword>
<dbReference type="SUPFAM" id="SSF49599">
    <property type="entry name" value="TRAF domain-like"/>
    <property type="match status" value="1"/>
</dbReference>
<feature type="region of interest" description="Disordered" evidence="2">
    <location>
        <begin position="338"/>
        <end position="363"/>
    </location>
</feature>
<evidence type="ECO:0000256" key="1">
    <source>
        <dbReference type="ARBA" id="ARBA00004906"/>
    </source>
</evidence>
<dbReference type="InterPro" id="IPR000210">
    <property type="entry name" value="BTB/POZ_dom"/>
</dbReference>
<dbReference type="InterPro" id="IPR008974">
    <property type="entry name" value="TRAF-like"/>
</dbReference>
<dbReference type="GO" id="GO:0016567">
    <property type="term" value="P:protein ubiquitination"/>
    <property type="evidence" value="ECO:0007669"/>
    <property type="project" value="InterPro"/>
</dbReference>
<accession>A0AAD8S699</accession>
<dbReference type="PROSITE" id="PS50097">
    <property type="entry name" value="BTB"/>
    <property type="match status" value="1"/>
</dbReference>
<evidence type="ECO:0000259" key="4">
    <source>
        <dbReference type="PROSITE" id="PS50144"/>
    </source>
</evidence>
<dbReference type="PANTHER" id="PTHR26379:SF316">
    <property type="entry name" value="MATH DOMAIN-CONTAINING PROTEIN"/>
    <property type="match status" value="1"/>
</dbReference>
<dbReference type="SUPFAM" id="SSF54695">
    <property type="entry name" value="POZ domain"/>
    <property type="match status" value="1"/>
</dbReference>
<proteinExistence type="predicted"/>
<dbReference type="Gene3D" id="2.60.210.10">
    <property type="entry name" value="Apoptosis, Tumor Necrosis Factor Receptor Associated Protein 2, Chain A"/>
    <property type="match status" value="1"/>
</dbReference>
<reference evidence="5" key="1">
    <citation type="submission" date="2023-07" db="EMBL/GenBank/DDBJ databases">
        <title>A chromosome-level genome assembly of Lolium multiflorum.</title>
        <authorList>
            <person name="Chen Y."/>
            <person name="Copetti D."/>
            <person name="Kolliker R."/>
            <person name="Studer B."/>
        </authorList>
    </citation>
    <scope>NUCLEOTIDE SEQUENCE</scope>
    <source>
        <strain evidence="5">02402/16</strain>
        <tissue evidence="5">Leaf</tissue>
    </source>
</reference>
<gene>
    <name evidence="5" type="ORF">QYE76_063743</name>
</gene>
<dbReference type="Pfam" id="PF22486">
    <property type="entry name" value="MATH_2"/>
    <property type="match status" value="1"/>
</dbReference>
<dbReference type="Proteomes" id="UP001231189">
    <property type="component" value="Unassembled WGS sequence"/>
</dbReference>
<comment type="pathway">
    <text evidence="1">Protein modification; protein ubiquitination.</text>
</comment>
<feature type="region of interest" description="Disordered" evidence="2">
    <location>
        <begin position="305"/>
        <end position="324"/>
    </location>
</feature>
<dbReference type="PROSITE" id="PS50144">
    <property type="entry name" value="MATH"/>
    <property type="match status" value="1"/>
</dbReference>
<dbReference type="InterPro" id="IPR045005">
    <property type="entry name" value="BPM1-6"/>
</dbReference>
<feature type="domain" description="MATH" evidence="4">
    <location>
        <begin position="29"/>
        <end position="157"/>
    </location>
</feature>
<dbReference type="InterPro" id="IPR002083">
    <property type="entry name" value="MATH/TRAF_dom"/>
</dbReference>
<dbReference type="Pfam" id="PF00651">
    <property type="entry name" value="BTB"/>
    <property type="match status" value="1"/>
</dbReference>
<dbReference type="AlphaFoldDB" id="A0AAD8S699"/>
<dbReference type="SMART" id="SM00225">
    <property type="entry name" value="BTB"/>
    <property type="match status" value="1"/>
</dbReference>
<dbReference type="PANTHER" id="PTHR26379">
    <property type="entry name" value="BTB/POZ AND MATH DOMAIN-CONTAINING PROTEIN 1"/>
    <property type="match status" value="1"/>
</dbReference>
<comment type="caution">
    <text evidence="5">The sequence shown here is derived from an EMBL/GenBank/DDBJ whole genome shotgun (WGS) entry which is preliminary data.</text>
</comment>
<feature type="compositionally biased region" description="Low complexity" evidence="2">
    <location>
        <begin position="352"/>
        <end position="363"/>
    </location>
</feature>
<evidence type="ECO:0000313" key="6">
    <source>
        <dbReference type="Proteomes" id="UP001231189"/>
    </source>
</evidence>
<organism evidence="5 6">
    <name type="scientific">Lolium multiflorum</name>
    <name type="common">Italian ryegrass</name>
    <name type="synonym">Lolium perenne subsp. multiflorum</name>
    <dbReference type="NCBI Taxonomy" id="4521"/>
    <lineage>
        <taxon>Eukaryota</taxon>
        <taxon>Viridiplantae</taxon>
        <taxon>Streptophyta</taxon>
        <taxon>Embryophyta</taxon>
        <taxon>Tracheophyta</taxon>
        <taxon>Spermatophyta</taxon>
        <taxon>Magnoliopsida</taxon>
        <taxon>Liliopsida</taxon>
        <taxon>Poales</taxon>
        <taxon>Poaceae</taxon>
        <taxon>BOP clade</taxon>
        <taxon>Pooideae</taxon>
        <taxon>Poodae</taxon>
        <taxon>Poeae</taxon>
        <taxon>Poeae Chloroplast Group 2 (Poeae type)</taxon>
        <taxon>Loliodinae</taxon>
        <taxon>Loliinae</taxon>
        <taxon>Lolium</taxon>
    </lineage>
</organism>
<feature type="domain" description="BTB" evidence="3">
    <location>
        <begin position="202"/>
        <end position="269"/>
    </location>
</feature>
<protein>
    <submittedName>
        <fullName evidence="5">Uncharacterized protein</fullName>
    </submittedName>
</protein>
<evidence type="ECO:0000259" key="3">
    <source>
        <dbReference type="PROSITE" id="PS50097"/>
    </source>
</evidence>
<evidence type="ECO:0000256" key="2">
    <source>
        <dbReference type="SAM" id="MobiDB-lite"/>
    </source>
</evidence>